<dbReference type="EMBL" id="BGZK01000477">
    <property type="protein sequence ID" value="GBP46134.1"/>
    <property type="molecule type" value="Genomic_DNA"/>
</dbReference>
<comment type="caution">
    <text evidence="1">The sequence shown here is derived from an EMBL/GenBank/DDBJ whole genome shotgun (WGS) entry which is preliminary data.</text>
</comment>
<protein>
    <submittedName>
        <fullName evidence="1">Uncharacterized protein</fullName>
    </submittedName>
</protein>
<organism evidence="1 2">
    <name type="scientific">Eumeta variegata</name>
    <name type="common">Bagworm moth</name>
    <name type="synonym">Eumeta japonica</name>
    <dbReference type="NCBI Taxonomy" id="151549"/>
    <lineage>
        <taxon>Eukaryota</taxon>
        <taxon>Metazoa</taxon>
        <taxon>Ecdysozoa</taxon>
        <taxon>Arthropoda</taxon>
        <taxon>Hexapoda</taxon>
        <taxon>Insecta</taxon>
        <taxon>Pterygota</taxon>
        <taxon>Neoptera</taxon>
        <taxon>Endopterygota</taxon>
        <taxon>Lepidoptera</taxon>
        <taxon>Glossata</taxon>
        <taxon>Ditrysia</taxon>
        <taxon>Tineoidea</taxon>
        <taxon>Psychidae</taxon>
        <taxon>Oiketicinae</taxon>
        <taxon>Eumeta</taxon>
    </lineage>
</organism>
<keyword evidence="2" id="KW-1185">Reference proteome</keyword>
<name>A0A4C1W7H9_EUMVA</name>
<proteinExistence type="predicted"/>
<sequence>MDVQPRIALLGARANIQQINEKYFFISYSHLTGLVFCSSPPVEFAQHHDAETARSSGCLISTISLVLAVIWQFVAKYGQSESSIPAWVRPA</sequence>
<dbReference type="AlphaFoldDB" id="A0A4C1W7H9"/>
<evidence type="ECO:0000313" key="2">
    <source>
        <dbReference type="Proteomes" id="UP000299102"/>
    </source>
</evidence>
<evidence type="ECO:0000313" key="1">
    <source>
        <dbReference type="EMBL" id="GBP46134.1"/>
    </source>
</evidence>
<dbReference type="Proteomes" id="UP000299102">
    <property type="component" value="Unassembled WGS sequence"/>
</dbReference>
<accession>A0A4C1W7H9</accession>
<gene>
    <name evidence="1" type="ORF">EVAR_26579_1</name>
</gene>
<reference evidence="1 2" key="1">
    <citation type="journal article" date="2019" name="Commun. Biol.">
        <title>The bagworm genome reveals a unique fibroin gene that provides high tensile strength.</title>
        <authorList>
            <person name="Kono N."/>
            <person name="Nakamura H."/>
            <person name="Ohtoshi R."/>
            <person name="Tomita M."/>
            <person name="Numata K."/>
            <person name="Arakawa K."/>
        </authorList>
    </citation>
    <scope>NUCLEOTIDE SEQUENCE [LARGE SCALE GENOMIC DNA]</scope>
</reference>